<keyword evidence="2" id="KW-0067">ATP-binding</keyword>
<evidence type="ECO:0000256" key="2">
    <source>
        <dbReference type="ARBA" id="ARBA00022840"/>
    </source>
</evidence>
<keyword evidence="1" id="KW-0547">Nucleotide-binding</keyword>
<protein>
    <submittedName>
        <fullName evidence="3">Dephospho-CoA kinase</fullName>
        <ecNumber evidence="3">2.7.1.24</ecNumber>
    </submittedName>
</protein>
<evidence type="ECO:0000256" key="1">
    <source>
        <dbReference type="ARBA" id="ARBA00022741"/>
    </source>
</evidence>
<keyword evidence="3" id="KW-0808">Transferase</keyword>
<dbReference type="CDD" id="cd02022">
    <property type="entry name" value="DPCK"/>
    <property type="match status" value="1"/>
</dbReference>
<dbReference type="InterPro" id="IPR001977">
    <property type="entry name" value="Depp_CoAkinase"/>
</dbReference>
<gene>
    <name evidence="3" type="ORF">MNB_SV-12-1460</name>
</gene>
<dbReference type="GO" id="GO:0004140">
    <property type="term" value="F:dephospho-CoA kinase activity"/>
    <property type="evidence" value="ECO:0007669"/>
    <property type="project" value="UniProtKB-EC"/>
</dbReference>
<dbReference type="InterPro" id="IPR027417">
    <property type="entry name" value="P-loop_NTPase"/>
</dbReference>
<dbReference type="GO" id="GO:0005524">
    <property type="term" value="F:ATP binding"/>
    <property type="evidence" value="ECO:0007669"/>
    <property type="project" value="UniProtKB-KW"/>
</dbReference>
<dbReference type="EC" id="2.7.1.24" evidence="3"/>
<organism evidence="3">
    <name type="scientific">hydrothermal vent metagenome</name>
    <dbReference type="NCBI Taxonomy" id="652676"/>
    <lineage>
        <taxon>unclassified sequences</taxon>
        <taxon>metagenomes</taxon>
        <taxon>ecological metagenomes</taxon>
    </lineage>
</organism>
<dbReference type="GO" id="GO:0015937">
    <property type="term" value="P:coenzyme A biosynthetic process"/>
    <property type="evidence" value="ECO:0007669"/>
    <property type="project" value="InterPro"/>
</dbReference>
<dbReference type="HAMAP" id="MF_00376">
    <property type="entry name" value="Dephospho_CoA_kinase"/>
    <property type="match status" value="1"/>
</dbReference>
<name>A0A1W1BDS3_9ZZZZ</name>
<dbReference type="PROSITE" id="PS51219">
    <property type="entry name" value="DPCK"/>
    <property type="match status" value="1"/>
</dbReference>
<dbReference type="PANTHER" id="PTHR10695">
    <property type="entry name" value="DEPHOSPHO-COA KINASE-RELATED"/>
    <property type="match status" value="1"/>
</dbReference>
<dbReference type="EMBL" id="FPHE01000023">
    <property type="protein sequence ID" value="SFV51652.1"/>
    <property type="molecule type" value="Genomic_DNA"/>
</dbReference>
<dbReference type="Gene3D" id="3.40.50.300">
    <property type="entry name" value="P-loop containing nucleotide triphosphate hydrolases"/>
    <property type="match status" value="1"/>
</dbReference>
<dbReference type="PANTHER" id="PTHR10695:SF46">
    <property type="entry name" value="BIFUNCTIONAL COENZYME A SYNTHASE-RELATED"/>
    <property type="match status" value="1"/>
</dbReference>
<dbReference type="Pfam" id="PF01121">
    <property type="entry name" value="CoaE"/>
    <property type="match status" value="1"/>
</dbReference>
<accession>A0A1W1BDS3</accession>
<proteinExistence type="inferred from homology"/>
<sequence>MIKAFRYAIVLTGGIATGKSTVLNFFTKWNFSFIDADRVAHQILQQENKNIAKLFGLEYVIDNKVNRKALGKLIFANPKERKKLENFIHPLIYREIEHQSMRLDILKRPYIIDIPLFFESNRYTIERSIVVYTPKQKQLERLIKRNGFSKREAEQRIEAQMDIELKREKATYLIDNSGDLKTLQEECVKVKEKILSDFK</sequence>
<evidence type="ECO:0000313" key="3">
    <source>
        <dbReference type="EMBL" id="SFV51652.1"/>
    </source>
</evidence>
<dbReference type="NCBIfam" id="TIGR00152">
    <property type="entry name" value="dephospho-CoA kinase"/>
    <property type="match status" value="1"/>
</dbReference>
<reference evidence="3" key="1">
    <citation type="submission" date="2016-10" db="EMBL/GenBank/DDBJ databases">
        <authorList>
            <person name="de Groot N.N."/>
        </authorList>
    </citation>
    <scope>NUCLEOTIDE SEQUENCE</scope>
</reference>
<dbReference type="AlphaFoldDB" id="A0A1W1BDS3"/>
<dbReference type="SUPFAM" id="SSF52540">
    <property type="entry name" value="P-loop containing nucleoside triphosphate hydrolases"/>
    <property type="match status" value="1"/>
</dbReference>
<keyword evidence="3" id="KW-0418">Kinase</keyword>